<feature type="compositionally biased region" description="Acidic residues" evidence="4">
    <location>
        <begin position="604"/>
        <end position="620"/>
    </location>
</feature>
<accession>A0ABR1J5E3</accession>
<evidence type="ECO:0000313" key="6">
    <source>
        <dbReference type="EMBL" id="KAK7446707.1"/>
    </source>
</evidence>
<dbReference type="InterPro" id="IPR004166">
    <property type="entry name" value="a-kinase_dom"/>
</dbReference>
<dbReference type="Pfam" id="PF02816">
    <property type="entry name" value="Alpha_kinase"/>
    <property type="match status" value="1"/>
</dbReference>
<keyword evidence="3" id="KW-0418">Kinase</keyword>
<keyword evidence="2" id="KW-0808">Transferase</keyword>
<feature type="region of interest" description="Disordered" evidence="4">
    <location>
        <begin position="600"/>
        <end position="620"/>
    </location>
</feature>
<evidence type="ECO:0000256" key="4">
    <source>
        <dbReference type="SAM" id="MobiDB-lite"/>
    </source>
</evidence>
<keyword evidence="1" id="KW-0723">Serine/threonine-protein kinase</keyword>
<protein>
    <recommendedName>
        <fullName evidence="5">Alpha-type protein kinase domain-containing protein</fullName>
    </recommendedName>
</protein>
<reference evidence="6 7" key="1">
    <citation type="submission" date="2024-01" db="EMBL/GenBank/DDBJ databases">
        <title>A draft genome for the cacao thread blight pathogen Marasmiellus scandens.</title>
        <authorList>
            <person name="Baruah I.K."/>
            <person name="Leung J."/>
            <person name="Bukari Y."/>
            <person name="Amoako-Attah I."/>
            <person name="Meinhardt L.W."/>
            <person name="Bailey B.A."/>
            <person name="Cohen S.P."/>
        </authorList>
    </citation>
    <scope>NUCLEOTIDE SEQUENCE [LARGE SCALE GENOMIC DNA]</scope>
    <source>
        <strain evidence="6 7">GH-19</strain>
    </source>
</reference>
<comment type="caution">
    <text evidence="6">The sequence shown here is derived from an EMBL/GenBank/DDBJ whole genome shotgun (WGS) entry which is preliminary data.</text>
</comment>
<evidence type="ECO:0000256" key="1">
    <source>
        <dbReference type="ARBA" id="ARBA00022527"/>
    </source>
</evidence>
<gene>
    <name evidence="6" type="ORF">VKT23_014402</name>
</gene>
<name>A0ABR1J5E3_9AGAR</name>
<evidence type="ECO:0000256" key="3">
    <source>
        <dbReference type="ARBA" id="ARBA00022777"/>
    </source>
</evidence>
<dbReference type="SUPFAM" id="SSF56112">
    <property type="entry name" value="Protein kinase-like (PK-like)"/>
    <property type="match status" value="1"/>
</dbReference>
<keyword evidence="7" id="KW-1185">Reference proteome</keyword>
<evidence type="ECO:0000259" key="5">
    <source>
        <dbReference type="PROSITE" id="PS51158"/>
    </source>
</evidence>
<sequence>MSIPQPTSGVDVNACFDPERVPYSCRRRFPLKDHPGLCARCLYLSKIQDNEIEFNKMKNAPVCKGCGAIVMYFPTGIDICGTCEIAVAKLDLSGNPELQDLIPPETMATSQSVRSIQEAKQNARTDSMQQRTLKKGQAALLKSQTPVVPVGSVNGGRNIKIFMNAVVPKTAVTMKLGIASLAFIETTPFAECIKTLVKMWNVVWEGECSESLSNDDLTLRLFGNINILPGSDLVTLGHFYDSNEPLLPADHLKRAPSYIKPGNIIWIYIDAVIEVQKFELRSNVAAPYWVKTDKELKKRKSLGPMLSMQSSKCSRVLTPLVSRLQARIPAGTTKVEFIFGDIKTSKGISSIIWPDLGDAPKVIGYVEDIDFDNGATQNVYKCILDNEEWVGKRFWNLGKTDECVTIAENHQELQLEALRLHQLSCILEDFKDYAKRNKVSIADDIKVTEFKIAIENISVDGKPSPASGITSEEYESVQDKQDGYITWLLEPMRNGSTTTKWSGTMDHPQHPTSKVGDTLYAFVHFAYQYMDNTLVFADLQTAKHGCANNGYNILFDVMSHTICGDSGAGDHGLGSIKKWVDEHICQQRCVNLGLKTLKVSDEHEGSDDDDADDSEEEDNE</sequence>
<evidence type="ECO:0000256" key="2">
    <source>
        <dbReference type="ARBA" id="ARBA00022679"/>
    </source>
</evidence>
<dbReference type="InterPro" id="IPR011009">
    <property type="entry name" value="Kinase-like_dom_sf"/>
</dbReference>
<dbReference type="PROSITE" id="PS51158">
    <property type="entry name" value="ALPHA_KINASE"/>
    <property type="match status" value="1"/>
</dbReference>
<proteinExistence type="predicted"/>
<dbReference type="Gene3D" id="3.20.200.10">
    <property type="entry name" value="MHCK/EF2 kinase"/>
    <property type="match status" value="1"/>
</dbReference>
<dbReference type="Proteomes" id="UP001498398">
    <property type="component" value="Unassembled WGS sequence"/>
</dbReference>
<evidence type="ECO:0000313" key="7">
    <source>
        <dbReference type="Proteomes" id="UP001498398"/>
    </source>
</evidence>
<feature type="domain" description="Alpha-type protein kinase" evidence="5">
    <location>
        <begin position="345"/>
        <end position="597"/>
    </location>
</feature>
<dbReference type="CDD" id="cd04515">
    <property type="entry name" value="Alpha_kinase"/>
    <property type="match status" value="1"/>
</dbReference>
<dbReference type="EMBL" id="JBANRG010000043">
    <property type="protein sequence ID" value="KAK7446707.1"/>
    <property type="molecule type" value="Genomic_DNA"/>
</dbReference>
<organism evidence="6 7">
    <name type="scientific">Marasmiellus scandens</name>
    <dbReference type="NCBI Taxonomy" id="2682957"/>
    <lineage>
        <taxon>Eukaryota</taxon>
        <taxon>Fungi</taxon>
        <taxon>Dikarya</taxon>
        <taxon>Basidiomycota</taxon>
        <taxon>Agaricomycotina</taxon>
        <taxon>Agaricomycetes</taxon>
        <taxon>Agaricomycetidae</taxon>
        <taxon>Agaricales</taxon>
        <taxon>Marasmiineae</taxon>
        <taxon>Omphalotaceae</taxon>
        <taxon>Marasmiellus</taxon>
    </lineage>
</organism>